<dbReference type="PANTHER" id="PTHR43385">
    <property type="entry name" value="RIBOFLAVIN TRANSPORTER RIBJ"/>
    <property type="match status" value="1"/>
</dbReference>
<keyword evidence="2" id="KW-0813">Transport</keyword>
<accession>A0A9J6GT32</accession>
<keyword evidence="5 6" id="KW-0472">Membrane</keyword>
<reference evidence="7 8" key="1">
    <citation type="journal article" date="2020" name="Cell">
        <title>Large-Scale Comparative Analyses of Tick Genomes Elucidate Their Genetic Diversity and Vector Capacities.</title>
        <authorList>
            <consortium name="Tick Genome and Microbiome Consortium (TIGMIC)"/>
            <person name="Jia N."/>
            <person name="Wang J."/>
            <person name="Shi W."/>
            <person name="Du L."/>
            <person name="Sun Y."/>
            <person name="Zhan W."/>
            <person name="Jiang J.F."/>
            <person name="Wang Q."/>
            <person name="Zhang B."/>
            <person name="Ji P."/>
            <person name="Bell-Sakyi L."/>
            <person name="Cui X.M."/>
            <person name="Yuan T.T."/>
            <person name="Jiang B.G."/>
            <person name="Yang W.F."/>
            <person name="Lam T.T."/>
            <person name="Chang Q.C."/>
            <person name="Ding S.J."/>
            <person name="Wang X.J."/>
            <person name="Zhu J.G."/>
            <person name="Ruan X.D."/>
            <person name="Zhao L."/>
            <person name="Wei J.T."/>
            <person name="Ye R.Z."/>
            <person name="Que T.C."/>
            <person name="Du C.H."/>
            <person name="Zhou Y.H."/>
            <person name="Cheng J.X."/>
            <person name="Dai P.F."/>
            <person name="Guo W.B."/>
            <person name="Han X.H."/>
            <person name="Huang E.J."/>
            <person name="Li L.F."/>
            <person name="Wei W."/>
            <person name="Gao Y.C."/>
            <person name="Liu J.Z."/>
            <person name="Shao H.Z."/>
            <person name="Wang X."/>
            <person name="Wang C.C."/>
            <person name="Yang T.C."/>
            <person name="Huo Q.B."/>
            <person name="Li W."/>
            <person name="Chen H.Y."/>
            <person name="Chen S.E."/>
            <person name="Zhou L.G."/>
            <person name="Ni X.B."/>
            <person name="Tian J.H."/>
            <person name="Sheng Y."/>
            <person name="Liu T."/>
            <person name="Pan Y.S."/>
            <person name="Xia L.Y."/>
            <person name="Li J."/>
            <person name="Zhao F."/>
            <person name="Cao W.C."/>
        </authorList>
    </citation>
    <scope>NUCLEOTIDE SEQUENCE [LARGE SCALE GENOMIC DNA]</scope>
    <source>
        <strain evidence="7">HaeL-2018</strain>
    </source>
</reference>
<dbReference type="GO" id="GO:0016020">
    <property type="term" value="C:membrane"/>
    <property type="evidence" value="ECO:0007669"/>
    <property type="project" value="UniProtKB-SubCell"/>
</dbReference>
<evidence type="ECO:0008006" key="9">
    <source>
        <dbReference type="Google" id="ProtNLM"/>
    </source>
</evidence>
<dbReference type="SUPFAM" id="SSF103473">
    <property type="entry name" value="MFS general substrate transporter"/>
    <property type="match status" value="1"/>
</dbReference>
<dbReference type="Pfam" id="PF07690">
    <property type="entry name" value="MFS_1"/>
    <property type="match status" value="1"/>
</dbReference>
<evidence type="ECO:0000256" key="1">
    <source>
        <dbReference type="ARBA" id="ARBA00004141"/>
    </source>
</evidence>
<dbReference type="Gene3D" id="1.20.1250.20">
    <property type="entry name" value="MFS general substrate transporter like domains"/>
    <property type="match status" value="1"/>
</dbReference>
<proteinExistence type="predicted"/>
<dbReference type="InterPro" id="IPR011701">
    <property type="entry name" value="MFS"/>
</dbReference>
<dbReference type="AlphaFoldDB" id="A0A9J6GT32"/>
<dbReference type="OrthoDB" id="6508058at2759"/>
<evidence type="ECO:0000256" key="3">
    <source>
        <dbReference type="ARBA" id="ARBA00022692"/>
    </source>
</evidence>
<gene>
    <name evidence="7" type="ORF">HPB48_004183</name>
</gene>
<name>A0A9J6GT32_HAELO</name>
<feature type="transmembrane region" description="Helical" evidence="6">
    <location>
        <begin position="12"/>
        <end position="30"/>
    </location>
</feature>
<comment type="caution">
    <text evidence="7">The sequence shown here is derived from an EMBL/GenBank/DDBJ whole genome shotgun (WGS) entry which is preliminary data.</text>
</comment>
<protein>
    <recommendedName>
        <fullName evidence="9">Monocarboxylate transporter</fullName>
    </recommendedName>
</protein>
<organism evidence="7 8">
    <name type="scientific">Haemaphysalis longicornis</name>
    <name type="common">Bush tick</name>
    <dbReference type="NCBI Taxonomy" id="44386"/>
    <lineage>
        <taxon>Eukaryota</taxon>
        <taxon>Metazoa</taxon>
        <taxon>Ecdysozoa</taxon>
        <taxon>Arthropoda</taxon>
        <taxon>Chelicerata</taxon>
        <taxon>Arachnida</taxon>
        <taxon>Acari</taxon>
        <taxon>Parasitiformes</taxon>
        <taxon>Ixodida</taxon>
        <taxon>Ixodoidea</taxon>
        <taxon>Ixodidae</taxon>
        <taxon>Haemaphysalinae</taxon>
        <taxon>Haemaphysalis</taxon>
    </lineage>
</organism>
<comment type="subcellular location">
    <subcellularLocation>
        <location evidence="1">Membrane</location>
        <topology evidence="1">Multi-pass membrane protein</topology>
    </subcellularLocation>
</comment>
<evidence type="ECO:0000256" key="4">
    <source>
        <dbReference type="ARBA" id="ARBA00022989"/>
    </source>
</evidence>
<evidence type="ECO:0000256" key="2">
    <source>
        <dbReference type="ARBA" id="ARBA00022448"/>
    </source>
</evidence>
<dbReference type="Proteomes" id="UP000821853">
    <property type="component" value="Unassembled WGS sequence"/>
</dbReference>
<dbReference type="PANTHER" id="PTHR43385:SF1">
    <property type="entry name" value="RIBOFLAVIN TRANSPORTER RIBJ"/>
    <property type="match status" value="1"/>
</dbReference>
<feature type="transmembrane region" description="Helical" evidence="6">
    <location>
        <begin position="191"/>
        <end position="213"/>
    </location>
</feature>
<keyword evidence="3 6" id="KW-0812">Transmembrane</keyword>
<dbReference type="VEuPathDB" id="VectorBase:HLOH_040567"/>
<sequence length="303" mass="32801">MLYFDKYKATATGVKYAAIAASGLAGPVIMPLLVGRYGFSGAIAMQAAPLVMLIKQPRPFKYFCFHIGTEKQQNPSGENKQRQTIIAIGTPQLQKIPVILPVSPVHQPRAAVGMAGISAGSVAGLLFMPEFYVLVFAYFLNDWTYVTHATTVVDYGRDTGAPLEEANYLQTYGAVGELLGRLVVPFLSDKVLCGHSLFAAVSMLGSAIAVLGMTFNQSFVWFATLNALLGACEGYVQCVRTVLVTRYLGLEHLPLFFGCVGLFLLPVSLVNPMIVGEQNFFAVYCVESLKMNAVIMSKSLVSE</sequence>
<dbReference type="GO" id="GO:0022857">
    <property type="term" value="F:transmembrane transporter activity"/>
    <property type="evidence" value="ECO:0007669"/>
    <property type="project" value="InterPro"/>
</dbReference>
<keyword evidence="8" id="KW-1185">Reference proteome</keyword>
<evidence type="ECO:0000256" key="5">
    <source>
        <dbReference type="ARBA" id="ARBA00023136"/>
    </source>
</evidence>
<evidence type="ECO:0000313" key="7">
    <source>
        <dbReference type="EMBL" id="KAH9377880.1"/>
    </source>
</evidence>
<dbReference type="InterPro" id="IPR036259">
    <property type="entry name" value="MFS_trans_sf"/>
</dbReference>
<keyword evidence="4 6" id="KW-1133">Transmembrane helix</keyword>
<evidence type="ECO:0000256" key="6">
    <source>
        <dbReference type="SAM" id="Phobius"/>
    </source>
</evidence>
<dbReference type="InterPro" id="IPR052983">
    <property type="entry name" value="MFS_Riboflavin_Transporter"/>
</dbReference>
<evidence type="ECO:0000313" key="8">
    <source>
        <dbReference type="Proteomes" id="UP000821853"/>
    </source>
</evidence>
<dbReference type="EMBL" id="JABSTR010000008">
    <property type="protein sequence ID" value="KAH9377880.1"/>
    <property type="molecule type" value="Genomic_DNA"/>
</dbReference>
<feature type="transmembrane region" description="Helical" evidence="6">
    <location>
        <begin position="255"/>
        <end position="274"/>
    </location>
</feature>